<dbReference type="RefSeq" id="WP_160759683.1">
    <property type="nucleotide sequence ID" value="NZ_BAAADZ010000002.1"/>
</dbReference>
<evidence type="ECO:0000313" key="3">
    <source>
        <dbReference type="EMBL" id="MXP37557.1"/>
    </source>
</evidence>
<organism evidence="3 4">
    <name type="scientific">Erythrobacter ramosus</name>
    <dbReference type="NCBI Taxonomy" id="35811"/>
    <lineage>
        <taxon>Bacteria</taxon>
        <taxon>Pseudomonadati</taxon>
        <taxon>Pseudomonadota</taxon>
        <taxon>Alphaproteobacteria</taxon>
        <taxon>Sphingomonadales</taxon>
        <taxon>Erythrobacteraceae</taxon>
        <taxon>Erythrobacter/Porphyrobacter group</taxon>
        <taxon>Erythrobacter</taxon>
    </lineage>
</organism>
<dbReference type="EMBL" id="JACICE010000001">
    <property type="protein sequence ID" value="MBB3774801.1"/>
    <property type="molecule type" value="Genomic_DNA"/>
</dbReference>
<name>A0A6I4UIX7_9SPHN</name>
<evidence type="ECO:0008006" key="6">
    <source>
        <dbReference type="Google" id="ProtNLM"/>
    </source>
</evidence>
<feature type="chain" id="PRO_5026050057" description="Acid phosphatase" evidence="1">
    <location>
        <begin position="25"/>
        <end position="304"/>
    </location>
</feature>
<comment type="caution">
    <text evidence="3">The sequence shown here is derived from an EMBL/GenBank/DDBJ whole genome shotgun (WGS) entry which is preliminary data.</text>
</comment>
<dbReference type="EMBL" id="WTYB01000001">
    <property type="protein sequence ID" value="MXP37557.1"/>
    <property type="molecule type" value="Genomic_DNA"/>
</dbReference>
<dbReference type="PROSITE" id="PS51257">
    <property type="entry name" value="PROKAR_LIPOPROTEIN"/>
    <property type="match status" value="1"/>
</dbReference>
<dbReference type="Proteomes" id="UP000430021">
    <property type="component" value="Unassembled WGS sequence"/>
</dbReference>
<dbReference type="Gene3D" id="3.40.50.1000">
    <property type="entry name" value="HAD superfamily/HAD-like"/>
    <property type="match status" value="1"/>
</dbReference>
<evidence type="ECO:0000313" key="2">
    <source>
        <dbReference type="EMBL" id="MBB3774801.1"/>
    </source>
</evidence>
<dbReference type="Proteomes" id="UP000548685">
    <property type="component" value="Unassembled WGS sequence"/>
</dbReference>
<reference evidence="2 5" key="2">
    <citation type="submission" date="2020-08" db="EMBL/GenBank/DDBJ databases">
        <title>Genomic Encyclopedia of Type Strains, Phase IV (KMG-IV): sequencing the most valuable type-strain genomes for metagenomic binning, comparative biology and taxonomic classification.</title>
        <authorList>
            <person name="Goeker M."/>
        </authorList>
    </citation>
    <scope>NUCLEOTIDE SEQUENCE [LARGE SCALE GENOMIC DNA]</scope>
    <source>
        <strain evidence="2 5">DSM 8510</strain>
    </source>
</reference>
<feature type="signal peptide" evidence="1">
    <location>
        <begin position="1"/>
        <end position="24"/>
    </location>
</feature>
<proteinExistence type="predicted"/>
<evidence type="ECO:0000313" key="4">
    <source>
        <dbReference type="Proteomes" id="UP000430021"/>
    </source>
</evidence>
<reference evidence="3 4" key="1">
    <citation type="submission" date="2019-12" db="EMBL/GenBank/DDBJ databases">
        <title>Genomic-based taxomic classification of the family Erythrobacteraceae.</title>
        <authorList>
            <person name="Xu L."/>
        </authorList>
    </citation>
    <scope>NUCLEOTIDE SEQUENCE [LARGE SCALE GENOMIC DNA]</scope>
    <source>
        <strain evidence="3 4">JCM 10282</strain>
    </source>
</reference>
<dbReference type="OrthoDB" id="193314at2"/>
<accession>A0A6I4UIX7</accession>
<keyword evidence="1" id="KW-0732">Signal</keyword>
<protein>
    <recommendedName>
        <fullName evidence="6">Acid phosphatase</fullName>
    </recommendedName>
</protein>
<evidence type="ECO:0000313" key="5">
    <source>
        <dbReference type="Proteomes" id="UP000548685"/>
    </source>
</evidence>
<keyword evidence="5" id="KW-1185">Reference proteome</keyword>
<sequence>MDKRIVVLPLALLAGTTLSGCVAAAIPALAGSAMFGTRVLDRDGKVASAVAAAPTPASVIKPVQVPTLPVMTADTVTPALAPVPVAIIPKAPLPDPAPAWVMPPVSAADPDPAWPLTSGQLSFARFVRYAQTSAIGAKSGADLPSAILSDPIALDGKRRRCAADEQQIALIDLDPAGGIFAPSATPTKQPGLALGLAVLREAGVEIAWLSDLSVIESGAVRTMLEQAGLDPRGEDIISLRRNEADTKQQRRDNLAGITCIIAIAGDERADFDDRYNYLRSSESGEDLEPIIGNGWFLIEQLPGK</sequence>
<evidence type="ECO:0000256" key="1">
    <source>
        <dbReference type="SAM" id="SignalP"/>
    </source>
</evidence>
<gene>
    <name evidence="2" type="ORF">FHS52_000744</name>
    <name evidence="3" type="ORF">GRI59_02870</name>
</gene>
<dbReference type="InterPro" id="IPR023214">
    <property type="entry name" value="HAD_sf"/>
</dbReference>
<dbReference type="AlphaFoldDB" id="A0A6I4UIX7"/>